<organism evidence="2 3">
    <name type="scientific">Roseococcus pinisoli</name>
    <dbReference type="NCBI Taxonomy" id="2835040"/>
    <lineage>
        <taxon>Bacteria</taxon>
        <taxon>Pseudomonadati</taxon>
        <taxon>Pseudomonadota</taxon>
        <taxon>Alphaproteobacteria</taxon>
        <taxon>Acetobacterales</taxon>
        <taxon>Roseomonadaceae</taxon>
        <taxon>Roseococcus</taxon>
    </lineage>
</organism>
<name>A0ABS5QE93_9PROT</name>
<evidence type="ECO:0000256" key="1">
    <source>
        <dbReference type="SAM" id="SignalP"/>
    </source>
</evidence>
<keyword evidence="1" id="KW-0732">Signal</keyword>
<proteinExistence type="predicted"/>
<keyword evidence="3" id="KW-1185">Reference proteome</keyword>
<dbReference type="RefSeq" id="WP_213670508.1">
    <property type="nucleotide sequence ID" value="NZ_JAHCDA010000002.1"/>
</dbReference>
<gene>
    <name evidence="2" type="ORF">KHU32_13010</name>
</gene>
<feature type="chain" id="PRO_5047212862" description="Lipoprotein SmpA/OmlA domain-containing protein" evidence="1">
    <location>
        <begin position="23"/>
        <end position="116"/>
    </location>
</feature>
<comment type="caution">
    <text evidence="2">The sequence shown here is derived from an EMBL/GenBank/DDBJ whole genome shotgun (WGS) entry which is preliminary data.</text>
</comment>
<evidence type="ECO:0000313" key="2">
    <source>
        <dbReference type="EMBL" id="MBS7811862.1"/>
    </source>
</evidence>
<evidence type="ECO:0000313" key="3">
    <source>
        <dbReference type="Proteomes" id="UP000766336"/>
    </source>
</evidence>
<reference evidence="2 3" key="1">
    <citation type="submission" date="2021-05" db="EMBL/GenBank/DDBJ databases">
        <title>Roseococcus sp. XZZS9, whole genome shotgun sequencing project.</title>
        <authorList>
            <person name="Zhao G."/>
            <person name="Shen L."/>
        </authorList>
    </citation>
    <scope>NUCLEOTIDE SEQUENCE [LARGE SCALE GENOMIC DNA]</scope>
    <source>
        <strain evidence="2 3">XZZS9</strain>
    </source>
</reference>
<sequence length="116" mass="12468">MRRAHLELAVIALLMLAGCASSAGFDQRMQAYVGRSESDLVASLGVPARTFQTPEGRRFIQYERRRVQASSVGGWGWGRGGGVDVMTLDCNVTFEVTGGRVEGFTSRGNDCVAPSP</sequence>
<feature type="signal peptide" evidence="1">
    <location>
        <begin position="1"/>
        <end position="22"/>
    </location>
</feature>
<evidence type="ECO:0008006" key="4">
    <source>
        <dbReference type="Google" id="ProtNLM"/>
    </source>
</evidence>
<dbReference type="EMBL" id="JAHCDA010000002">
    <property type="protein sequence ID" value="MBS7811862.1"/>
    <property type="molecule type" value="Genomic_DNA"/>
</dbReference>
<accession>A0ABS5QE93</accession>
<protein>
    <recommendedName>
        <fullName evidence="4">Lipoprotein SmpA/OmlA domain-containing protein</fullName>
    </recommendedName>
</protein>
<dbReference type="Proteomes" id="UP000766336">
    <property type="component" value="Unassembled WGS sequence"/>
</dbReference>
<dbReference type="PROSITE" id="PS51257">
    <property type="entry name" value="PROKAR_LIPOPROTEIN"/>
    <property type="match status" value="1"/>
</dbReference>